<dbReference type="STRING" id="697281.Mahau_1358"/>
<gene>
    <name evidence="6" type="ordered locus">Mahau_1358</name>
</gene>
<organism evidence="6 7">
    <name type="scientific">Mahella australiensis (strain DSM 15567 / CIP 107919 / 50-1 BON)</name>
    <dbReference type="NCBI Taxonomy" id="697281"/>
    <lineage>
        <taxon>Bacteria</taxon>
        <taxon>Bacillati</taxon>
        <taxon>Bacillota</taxon>
        <taxon>Clostridia</taxon>
        <taxon>Thermoanaerobacterales</taxon>
        <taxon>Thermoanaerobacterales Family IV. Incertae Sedis</taxon>
        <taxon>Mahella</taxon>
    </lineage>
</organism>
<keyword evidence="3 5" id="KW-1133">Transmembrane helix</keyword>
<dbReference type="GO" id="GO:0016020">
    <property type="term" value="C:membrane"/>
    <property type="evidence" value="ECO:0007669"/>
    <property type="project" value="UniProtKB-SubCell"/>
</dbReference>
<feature type="transmembrane region" description="Helical" evidence="5">
    <location>
        <begin position="106"/>
        <end position="126"/>
    </location>
</feature>
<dbReference type="Gene3D" id="1.10.3720.10">
    <property type="entry name" value="MetI-like"/>
    <property type="match status" value="1"/>
</dbReference>
<dbReference type="RefSeq" id="WP_013780982.1">
    <property type="nucleotide sequence ID" value="NC_015520.1"/>
</dbReference>
<dbReference type="eggNOG" id="COG4209">
    <property type="taxonomic scope" value="Bacteria"/>
</dbReference>
<evidence type="ECO:0000313" key="7">
    <source>
        <dbReference type="Proteomes" id="UP000008457"/>
    </source>
</evidence>
<keyword evidence="4 5" id="KW-0472">Membrane</keyword>
<dbReference type="AlphaFoldDB" id="F3ZX95"/>
<feature type="transmembrane region" description="Helical" evidence="5">
    <location>
        <begin position="179"/>
        <end position="202"/>
    </location>
</feature>
<protein>
    <recommendedName>
        <fullName evidence="8">Binding-protein-dependent transport systems inner membrane component</fullName>
    </recommendedName>
</protein>
<feature type="transmembrane region" description="Helical" evidence="5">
    <location>
        <begin position="417"/>
        <end position="444"/>
    </location>
</feature>
<accession>F3ZX95</accession>
<reference evidence="6 7" key="2">
    <citation type="journal article" date="2011" name="Stand. Genomic Sci.">
        <title>Complete genome sequence of Mahella australiensis type strain (50-1 BON).</title>
        <authorList>
            <person name="Sikorski J."/>
            <person name="Teshima H."/>
            <person name="Nolan M."/>
            <person name="Lucas S."/>
            <person name="Hammon N."/>
            <person name="Deshpande S."/>
            <person name="Cheng J.F."/>
            <person name="Pitluck S."/>
            <person name="Liolios K."/>
            <person name="Pagani I."/>
            <person name="Ivanova N."/>
            <person name="Huntemann M."/>
            <person name="Mavromatis K."/>
            <person name="Ovchinikova G."/>
            <person name="Pati A."/>
            <person name="Tapia R."/>
            <person name="Han C."/>
            <person name="Goodwin L."/>
            <person name="Chen A."/>
            <person name="Palaniappan K."/>
            <person name="Land M."/>
            <person name="Hauser L."/>
            <person name="Ngatchou-Djao O.D."/>
            <person name="Rohde M."/>
            <person name="Pukall R."/>
            <person name="Spring S."/>
            <person name="Abt B."/>
            <person name="Goker M."/>
            <person name="Detter J.C."/>
            <person name="Woyke T."/>
            <person name="Bristow J."/>
            <person name="Markowitz V."/>
            <person name="Hugenholtz P."/>
            <person name="Eisen J.A."/>
            <person name="Kyrpides N.C."/>
            <person name="Klenk H.P."/>
            <person name="Lapidus A."/>
        </authorList>
    </citation>
    <scope>NUCLEOTIDE SEQUENCE [LARGE SCALE GENOMIC DNA]</scope>
    <source>
        <strain evidence="7">DSM 15567 / CIP 107919 / 50-1 BON</strain>
    </source>
</reference>
<evidence type="ECO:0000256" key="1">
    <source>
        <dbReference type="ARBA" id="ARBA00004141"/>
    </source>
</evidence>
<feature type="transmembrane region" description="Helical" evidence="5">
    <location>
        <begin position="12"/>
        <end position="30"/>
    </location>
</feature>
<keyword evidence="7" id="KW-1185">Reference proteome</keyword>
<feature type="transmembrane region" description="Helical" evidence="5">
    <location>
        <begin position="316"/>
        <end position="336"/>
    </location>
</feature>
<feature type="transmembrane region" description="Helical" evidence="5">
    <location>
        <begin position="348"/>
        <end position="364"/>
    </location>
</feature>
<proteinExistence type="predicted"/>
<dbReference type="SUPFAM" id="SSF161098">
    <property type="entry name" value="MetI-like"/>
    <property type="match status" value="1"/>
</dbReference>
<dbReference type="HOGENOM" id="CLU_524581_0_0_9"/>
<feature type="transmembrane region" description="Helical" evidence="5">
    <location>
        <begin position="482"/>
        <end position="504"/>
    </location>
</feature>
<dbReference type="InterPro" id="IPR035906">
    <property type="entry name" value="MetI-like_sf"/>
</dbReference>
<evidence type="ECO:0000256" key="4">
    <source>
        <dbReference type="ARBA" id="ARBA00023136"/>
    </source>
</evidence>
<reference evidence="7" key="1">
    <citation type="submission" date="2010-11" db="EMBL/GenBank/DDBJ databases">
        <title>The complete genome of Mahella australiensis DSM 15567.</title>
        <authorList>
            <consortium name="US DOE Joint Genome Institute (JGI-PGF)"/>
            <person name="Lucas S."/>
            <person name="Copeland A."/>
            <person name="Lapidus A."/>
            <person name="Bruce D."/>
            <person name="Goodwin L."/>
            <person name="Pitluck S."/>
            <person name="Kyrpides N."/>
            <person name="Mavromatis K."/>
            <person name="Pagani I."/>
            <person name="Ivanova N."/>
            <person name="Teshima H."/>
            <person name="Brettin T."/>
            <person name="Detter J.C."/>
            <person name="Han C."/>
            <person name="Tapia R."/>
            <person name="Land M."/>
            <person name="Hauser L."/>
            <person name="Markowitz V."/>
            <person name="Cheng J.-F."/>
            <person name="Hugenholtz P."/>
            <person name="Woyke T."/>
            <person name="Wu D."/>
            <person name="Spring S."/>
            <person name="Pukall R."/>
            <person name="Steenblock K."/>
            <person name="Schneider S."/>
            <person name="Klenk H.-P."/>
            <person name="Eisen J.A."/>
        </authorList>
    </citation>
    <scope>NUCLEOTIDE SEQUENCE [LARGE SCALE GENOMIC DNA]</scope>
    <source>
        <strain evidence="7">DSM 15567 / CIP 107919 / 50-1 BON</strain>
    </source>
</reference>
<sequence>MDNRKGNQTYAIVSFVILIVVLVVCAIGFTREIMLSMKVFEASKGFSGSPWVGMKNYNALFESIQFKAIMRNTIVFNLNFSAMVFIIAVIIGYIVTLVPKYYKETLVILCTLPVFIPADVYAGWFINLLGSHVFMNAGAMVFIHPLLAAVKYAGIPITLIYILDEVYADKDPLLPPKAAGLFSLASLAFIANSFFSLTNALYNPSTYETMDMLDTAVFRSGLLQANISTGAALGVIRTIISLLSAAVLFVPILYLFRATFRGERKKTIKERTSAKLVPVVIALIVFAAIYFLPYIIKGSSFDLSRFGGEVNLYSPIVIYLLLSAVSAFIAAVIAVLMSGAFVGHQRNMGLVAAILLAFITVLTAQPFTMHGYLSIKSMGMINTIYPFIFTTCFSVAAVWAMACRVNMENEISISDNTFLLSIAGIFLIQMAVTYINVTPALLYMNDRRYMLMSPVAIFRELQIGAQVGMEDAAQRASLSGSIGLYGFIVSLPPLLLFLVADVLLPREDMLAIISAGMKR</sequence>
<evidence type="ECO:0008006" key="8">
    <source>
        <dbReference type="Google" id="ProtNLM"/>
    </source>
</evidence>
<feature type="transmembrane region" description="Helical" evidence="5">
    <location>
        <begin position="276"/>
        <end position="296"/>
    </location>
</feature>
<comment type="subcellular location">
    <subcellularLocation>
        <location evidence="1">Membrane</location>
        <topology evidence="1">Multi-pass membrane protein</topology>
    </subcellularLocation>
</comment>
<dbReference type="Proteomes" id="UP000008457">
    <property type="component" value="Chromosome"/>
</dbReference>
<evidence type="ECO:0000256" key="5">
    <source>
        <dbReference type="SAM" id="Phobius"/>
    </source>
</evidence>
<dbReference type="EMBL" id="CP002360">
    <property type="protein sequence ID" value="AEE96552.1"/>
    <property type="molecule type" value="Genomic_DNA"/>
</dbReference>
<dbReference type="KEGG" id="mas:Mahau_1358"/>
<feature type="transmembrane region" description="Helical" evidence="5">
    <location>
        <begin position="80"/>
        <end position="99"/>
    </location>
</feature>
<feature type="transmembrane region" description="Helical" evidence="5">
    <location>
        <begin position="384"/>
        <end position="405"/>
    </location>
</feature>
<dbReference type="OrthoDB" id="2667273at2"/>
<evidence type="ECO:0000313" key="6">
    <source>
        <dbReference type="EMBL" id="AEE96552.1"/>
    </source>
</evidence>
<name>F3ZX95_MAHA5</name>
<evidence type="ECO:0000256" key="3">
    <source>
        <dbReference type="ARBA" id="ARBA00022989"/>
    </source>
</evidence>
<keyword evidence="2 5" id="KW-0812">Transmembrane</keyword>
<feature type="transmembrane region" description="Helical" evidence="5">
    <location>
        <begin position="146"/>
        <end position="167"/>
    </location>
</feature>
<evidence type="ECO:0000256" key="2">
    <source>
        <dbReference type="ARBA" id="ARBA00022692"/>
    </source>
</evidence>
<feature type="transmembrane region" description="Helical" evidence="5">
    <location>
        <begin position="231"/>
        <end position="256"/>
    </location>
</feature>